<protein>
    <submittedName>
        <fullName evidence="1">Uncharacterized protein</fullName>
    </submittedName>
</protein>
<sequence length="109" mass="11981">MALQSRNWHAWLNAMPGHPKSLHVAGDVVVANPGVEAVLTMREPQGINPAILMLDLHLVQKPGMWPQVLAVANARYDRVLPPGAPKYAAVEVLHNNERVAYIEPIPEIV</sequence>
<reference evidence="1 2" key="1">
    <citation type="submission" date="2017-02" db="EMBL/GenBank/DDBJ databases">
        <title>Chromobacterium haemolyticum H5244.</title>
        <authorList>
            <person name="Gulvik C.A."/>
        </authorList>
    </citation>
    <scope>NUCLEOTIDE SEQUENCE [LARGE SCALE GENOMIC DNA]</scope>
    <source>
        <strain evidence="1 2">H5244</strain>
    </source>
</reference>
<dbReference type="Proteomes" id="UP000192721">
    <property type="component" value="Unassembled WGS sequence"/>
</dbReference>
<organism evidence="1 2">
    <name type="scientific">Chromobacterium haemolyticum</name>
    <dbReference type="NCBI Taxonomy" id="394935"/>
    <lineage>
        <taxon>Bacteria</taxon>
        <taxon>Pseudomonadati</taxon>
        <taxon>Pseudomonadota</taxon>
        <taxon>Betaproteobacteria</taxon>
        <taxon>Neisseriales</taxon>
        <taxon>Chromobacteriaceae</taxon>
        <taxon>Chromobacterium</taxon>
    </lineage>
</organism>
<dbReference type="EMBL" id="MUKV01000009">
    <property type="protein sequence ID" value="OQS41110.1"/>
    <property type="molecule type" value="Genomic_DNA"/>
</dbReference>
<proteinExistence type="predicted"/>
<dbReference type="AlphaFoldDB" id="A0A1W0D271"/>
<evidence type="ECO:0000313" key="2">
    <source>
        <dbReference type="Proteomes" id="UP000192721"/>
    </source>
</evidence>
<name>A0A1W0D271_9NEIS</name>
<evidence type="ECO:0000313" key="1">
    <source>
        <dbReference type="EMBL" id="OQS41110.1"/>
    </source>
</evidence>
<gene>
    <name evidence="1" type="ORF">B0T45_09130</name>
</gene>
<accession>A0A1W0D271</accession>
<dbReference type="RefSeq" id="WP_081555353.1">
    <property type="nucleotide sequence ID" value="NZ_MUKV01000009.1"/>
</dbReference>
<comment type="caution">
    <text evidence="1">The sequence shown here is derived from an EMBL/GenBank/DDBJ whole genome shotgun (WGS) entry which is preliminary data.</text>
</comment>